<dbReference type="Gene3D" id="3.40.50.12370">
    <property type="match status" value="1"/>
</dbReference>
<accession>A0A9X1X4E1</accession>
<dbReference type="SUPFAM" id="SSF52402">
    <property type="entry name" value="Adenine nucleotide alpha hydrolases-like"/>
    <property type="match status" value="2"/>
</dbReference>
<name>A0A9X1X4E1_9SPHI</name>
<dbReference type="EMBL" id="JALJEJ010000001">
    <property type="protein sequence ID" value="MCJ8208354.1"/>
    <property type="molecule type" value="Genomic_DNA"/>
</dbReference>
<dbReference type="Proteomes" id="UP001139450">
    <property type="component" value="Unassembled WGS sequence"/>
</dbReference>
<sequence length="278" mass="31491">MKKISAAFDGLKFSDATLAYAIEAAVKSKAVLSGVFLDDFLYHSYHLYDMVGSRGVSGTKMNHLNQKDKETRNRAVQSFEDACKNASVKHIIHRDKSFALQELLKETVYSDLLIINTAETFTHFADEEPTQFITGLLADTQCPVLVTPEKFQPIERLVLLYDGKPSAVYAIKMFNYLMPWLAKLPVEVLTVMEPEELALPDDTLIKEFIQCHYPQAKYTVLHGNAKEQIVNYLKQASEPALVVSGAYRRNNVSMWFNTSMADVLMKELDMPLFIAHNK</sequence>
<evidence type="ECO:0000313" key="2">
    <source>
        <dbReference type="Proteomes" id="UP001139450"/>
    </source>
</evidence>
<gene>
    <name evidence="1" type="ORF">MUY27_01450</name>
</gene>
<comment type="caution">
    <text evidence="1">The sequence shown here is derived from an EMBL/GenBank/DDBJ whole genome shotgun (WGS) entry which is preliminary data.</text>
</comment>
<reference evidence="1" key="1">
    <citation type="submission" date="2022-04" db="EMBL/GenBank/DDBJ databases">
        <title>Mucilaginibacter sp. RS28 isolated from freshwater.</title>
        <authorList>
            <person name="Ko S.-R."/>
        </authorList>
    </citation>
    <scope>NUCLEOTIDE SEQUENCE</scope>
    <source>
        <strain evidence="1">RS28</strain>
    </source>
</reference>
<keyword evidence="2" id="KW-1185">Reference proteome</keyword>
<proteinExistence type="predicted"/>
<dbReference type="RefSeq" id="WP_245128185.1">
    <property type="nucleotide sequence ID" value="NZ_JALJEJ010000001.1"/>
</dbReference>
<organism evidence="1 2">
    <name type="scientific">Mucilaginibacter straminoryzae</name>
    <dbReference type="NCBI Taxonomy" id="2932774"/>
    <lineage>
        <taxon>Bacteria</taxon>
        <taxon>Pseudomonadati</taxon>
        <taxon>Bacteroidota</taxon>
        <taxon>Sphingobacteriia</taxon>
        <taxon>Sphingobacteriales</taxon>
        <taxon>Sphingobacteriaceae</taxon>
        <taxon>Mucilaginibacter</taxon>
    </lineage>
</organism>
<evidence type="ECO:0000313" key="1">
    <source>
        <dbReference type="EMBL" id="MCJ8208354.1"/>
    </source>
</evidence>
<protein>
    <submittedName>
        <fullName evidence="1">Universal stress protein</fullName>
    </submittedName>
</protein>
<dbReference type="AlphaFoldDB" id="A0A9X1X4E1"/>